<sequence>MKKYSILLILFLSSLVINAQEKGMDELWGEQATKKGNSVDKDSQWYTEAKFAMFIHWGLYAQMAGEWDGEHYFGINEWIMKRAQIKSKDYKKTAKTFNPTEFNADAIAQLAVDAGMKYLVITAKHHDGFAMFDSKVSDFTITKATPYQKDIVKELSEACKRKGLKFGFYYSQTQDWIEKDGYGNTWEFDPEKADFQKYLTEKALPQIEELLTNYGEIGCIFFDTPGPIREDQVVQLKEMVEKYQPNCLINSRIGQGLGDFTTLGDNEIPAMPMDGLWETCDTHNNTWAYSNLDFNWKTQDEIVHRLIDVLTKGGNYLFNIGPKADGSVPEVSAMILRETGQWIQKYQEAIYGTKPLYLGGQTQFASTQKGNKMYLFVKEWPENDVLNLPLFENKVTKAYFLDSNKDVVVVNESFSTSITLPLMKHDPIASVIVVEFEGTPKVATDKVINTGLETKLLPHEAEIVNVEVGKKRWMEIFGDWHSKPILTDWKKKGSKATWEVVVPEPGMYIVSIDYACDQTSDMEEGLLTINNHAYNFVPTYSGETPKVKNQKEVRRMNVFKHRKLGVIHFDKAGKQEVSIQLNDKDKTGWIHLASISFVPVVSSSHILEN</sequence>
<dbReference type="EC" id="3.2.1.51" evidence="3"/>
<evidence type="ECO:0000313" key="10">
    <source>
        <dbReference type="Proteomes" id="UP000576082"/>
    </source>
</evidence>
<dbReference type="SUPFAM" id="SSF51445">
    <property type="entry name" value="(Trans)glycosidases"/>
    <property type="match status" value="1"/>
</dbReference>
<evidence type="ECO:0000256" key="3">
    <source>
        <dbReference type="ARBA" id="ARBA00012662"/>
    </source>
</evidence>
<accession>A0A7X9RTP2</accession>
<comment type="similarity">
    <text evidence="2">Belongs to the glycosyl hydrolase 29 family.</text>
</comment>
<dbReference type="Gene3D" id="2.60.120.260">
    <property type="entry name" value="Galactose-binding domain-like"/>
    <property type="match status" value="1"/>
</dbReference>
<feature type="chain" id="PRO_5031023436" description="alpha-L-fucosidase" evidence="7">
    <location>
        <begin position="20"/>
        <end position="609"/>
    </location>
</feature>
<dbReference type="GO" id="GO:0016139">
    <property type="term" value="P:glycoside catabolic process"/>
    <property type="evidence" value="ECO:0007669"/>
    <property type="project" value="TreeGrafter"/>
</dbReference>
<dbReference type="PRINTS" id="PR00741">
    <property type="entry name" value="GLHYDRLASE29"/>
</dbReference>
<evidence type="ECO:0000256" key="7">
    <source>
        <dbReference type="SAM" id="SignalP"/>
    </source>
</evidence>
<reference evidence="9 10" key="1">
    <citation type="submission" date="2020-04" db="EMBL/GenBank/DDBJ databases">
        <title>Flammeovirga sp. SR4, a novel species isolated from seawater.</title>
        <authorList>
            <person name="Wang X."/>
        </authorList>
    </citation>
    <scope>NUCLEOTIDE SEQUENCE [LARGE SCALE GENOMIC DNA]</scope>
    <source>
        <strain evidence="9 10">ATCC 23126</strain>
    </source>
</reference>
<dbReference type="InterPro" id="IPR000933">
    <property type="entry name" value="Glyco_hydro_29"/>
</dbReference>
<dbReference type="EMBL" id="JABANE010000028">
    <property type="protein sequence ID" value="NME68716.1"/>
    <property type="molecule type" value="Genomic_DNA"/>
</dbReference>
<dbReference type="Gene3D" id="3.20.20.80">
    <property type="entry name" value="Glycosidases"/>
    <property type="match status" value="1"/>
</dbReference>
<keyword evidence="4 7" id="KW-0732">Signal</keyword>
<protein>
    <recommendedName>
        <fullName evidence="3">alpha-L-fucosidase</fullName>
        <ecNumber evidence="3">3.2.1.51</ecNumber>
    </recommendedName>
</protein>
<dbReference type="InterPro" id="IPR016286">
    <property type="entry name" value="FUC_metazoa-typ"/>
</dbReference>
<feature type="domain" description="Glycoside hydrolase family 29 N-terminal" evidence="8">
    <location>
        <begin position="36"/>
        <end position="348"/>
    </location>
</feature>
<evidence type="ECO:0000256" key="4">
    <source>
        <dbReference type="ARBA" id="ARBA00022729"/>
    </source>
</evidence>
<dbReference type="SMART" id="SM00812">
    <property type="entry name" value="Alpha_L_fucos"/>
    <property type="match status" value="1"/>
</dbReference>
<keyword evidence="6" id="KW-0326">Glycosidase</keyword>
<dbReference type="InterPro" id="IPR017853">
    <property type="entry name" value="GH"/>
</dbReference>
<comment type="caution">
    <text evidence="9">The sequence shown here is derived from an EMBL/GenBank/DDBJ whole genome shotgun (WGS) entry which is preliminary data.</text>
</comment>
<evidence type="ECO:0000259" key="8">
    <source>
        <dbReference type="Pfam" id="PF01120"/>
    </source>
</evidence>
<evidence type="ECO:0000313" key="9">
    <source>
        <dbReference type="EMBL" id="NME68716.1"/>
    </source>
</evidence>
<dbReference type="GO" id="GO:0006004">
    <property type="term" value="P:fucose metabolic process"/>
    <property type="evidence" value="ECO:0007669"/>
    <property type="project" value="InterPro"/>
</dbReference>
<dbReference type="AlphaFoldDB" id="A0A7X9RTP2"/>
<dbReference type="GO" id="GO:0005764">
    <property type="term" value="C:lysosome"/>
    <property type="evidence" value="ECO:0007669"/>
    <property type="project" value="TreeGrafter"/>
</dbReference>
<evidence type="ECO:0000256" key="5">
    <source>
        <dbReference type="ARBA" id="ARBA00022801"/>
    </source>
</evidence>
<gene>
    <name evidence="9" type="ORF">HHU12_12160</name>
</gene>
<dbReference type="PANTHER" id="PTHR10030">
    <property type="entry name" value="ALPHA-L-FUCOSIDASE"/>
    <property type="match status" value="1"/>
</dbReference>
<organism evidence="9 10">
    <name type="scientific">Flammeovirga aprica JL-4</name>
    <dbReference type="NCBI Taxonomy" id="694437"/>
    <lineage>
        <taxon>Bacteria</taxon>
        <taxon>Pseudomonadati</taxon>
        <taxon>Bacteroidota</taxon>
        <taxon>Cytophagia</taxon>
        <taxon>Cytophagales</taxon>
        <taxon>Flammeovirgaceae</taxon>
        <taxon>Flammeovirga</taxon>
    </lineage>
</organism>
<keyword evidence="10" id="KW-1185">Reference proteome</keyword>
<dbReference type="RefSeq" id="WP_169657015.1">
    <property type="nucleotide sequence ID" value="NZ_JABANE010000028.1"/>
</dbReference>
<evidence type="ECO:0000256" key="1">
    <source>
        <dbReference type="ARBA" id="ARBA00004071"/>
    </source>
</evidence>
<feature type="signal peptide" evidence="7">
    <location>
        <begin position="1"/>
        <end position="19"/>
    </location>
</feature>
<dbReference type="Proteomes" id="UP000576082">
    <property type="component" value="Unassembled WGS sequence"/>
</dbReference>
<dbReference type="InterPro" id="IPR057739">
    <property type="entry name" value="Glyco_hydro_29_N"/>
</dbReference>
<comment type="function">
    <text evidence="1">Alpha-L-fucosidase is responsible for hydrolyzing the alpha-1,6-linked fucose joined to the reducing-end N-acetylglucosamine of the carbohydrate moieties of glycoproteins.</text>
</comment>
<evidence type="ECO:0000256" key="2">
    <source>
        <dbReference type="ARBA" id="ARBA00007951"/>
    </source>
</evidence>
<dbReference type="PANTHER" id="PTHR10030:SF37">
    <property type="entry name" value="ALPHA-L-FUCOSIDASE-RELATED"/>
    <property type="match status" value="1"/>
</dbReference>
<dbReference type="GO" id="GO:0004560">
    <property type="term" value="F:alpha-L-fucosidase activity"/>
    <property type="evidence" value="ECO:0007669"/>
    <property type="project" value="InterPro"/>
</dbReference>
<proteinExistence type="inferred from homology"/>
<keyword evidence="5" id="KW-0378">Hydrolase</keyword>
<name>A0A7X9RTP2_9BACT</name>
<evidence type="ECO:0000256" key="6">
    <source>
        <dbReference type="ARBA" id="ARBA00023295"/>
    </source>
</evidence>
<dbReference type="Pfam" id="PF01120">
    <property type="entry name" value="Alpha_L_fucos"/>
    <property type="match status" value="1"/>
</dbReference>